<evidence type="ECO:0000313" key="2">
    <source>
        <dbReference type="Proteomes" id="UP000887561"/>
    </source>
</evidence>
<name>A0A915LJC9_MELJA</name>
<proteinExistence type="predicted"/>
<evidence type="ECO:0000313" key="3">
    <source>
        <dbReference type="WBParaSite" id="scaffold11570_cov373.g15700"/>
    </source>
</evidence>
<dbReference type="AlphaFoldDB" id="A0A915LJC9"/>
<reference evidence="3" key="1">
    <citation type="submission" date="2022-11" db="UniProtKB">
        <authorList>
            <consortium name="WormBaseParasite"/>
        </authorList>
    </citation>
    <scope>IDENTIFICATION</scope>
</reference>
<feature type="compositionally biased region" description="Basic residues" evidence="1">
    <location>
        <begin position="90"/>
        <end position="100"/>
    </location>
</feature>
<dbReference type="Proteomes" id="UP000887561">
    <property type="component" value="Unplaced"/>
</dbReference>
<organism evidence="2 3">
    <name type="scientific">Meloidogyne javanica</name>
    <name type="common">Root-knot nematode worm</name>
    <dbReference type="NCBI Taxonomy" id="6303"/>
    <lineage>
        <taxon>Eukaryota</taxon>
        <taxon>Metazoa</taxon>
        <taxon>Ecdysozoa</taxon>
        <taxon>Nematoda</taxon>
        <taxon>Chromadorea</taxon>
        <taxon>Rhabditida</taxon>
        <taxon>Tylenchina</taxon>
        <taxon>Tylenchomorpha</taxon>
        <taxon>Tylenchoidea</taxon>
        <taxon>Meloidogynidae</taxon>
        <taxon>Meloidogyninae</taxon>
        <taxon>Meloidogyne</taxon>
        <taxon>Meloidogyne incognita group</taxon>
    </lineage>
</organism>
<feature type="region of interest" description="Disordered" evidence="1">
    <location>
        <begin position="78"/>
        <end position="110"/>
    </location>
</feature>
<accession>A0A915LJC9</accession>
<evidence type="ECO:0000256" key="1">
    <source>
        <dbReference type="SAM" id="MobiDB-lite"/>
    </source>
</evidence>
<dbReference type="WBParaSite" id="scaffold11570_cov373.g15700">
    <property type="protein sequence ID" value="scaffold11570_cov373.g15700"/>
    <property type="gene ID" value="scaffold11570_cov373.g15700"/>
</dbReference>
<keyword evidence="2" id="KW-1185">Reference proteome</keyword>
<sequence length="136" mass="15445">MPELRIVSTNLCPQTTSLQKDDYPPNKGRVPAAFHLLPYYARRNELNILRELHAKLSDPQKKLHQKMMMDAILREQLAVSVSDPSPSKEKKQRVRKRKAPAPKIPQPVSGLDLVQNFASINQKQEQGNNNIVNTTP</sequence>
<protein>
    <submittedName>
        <fullName evidence="3">Uncharacterized protein</fullName>
    </submittedName>
</protein>